<name>A0A4R4Y2U4_9PSEU</name>
<protein>
    <submittedName>
        <fullName evidence="2">Uncharacterized protein</fullName>
    </submittedName>
</protein>
<feature type="region of interest" description="Disordered" evidence="1">
    <location>
        <begin position="1"/>
        <end position="20"/>
    </location>
</feature>
<reference evidence="2 3" key="1">
    <citation type="submission" date="2019-03" db="EMBL/GenBank/DDBJ databases">
        <title>Draft genome sequences of novel Actinobacteria.</title>
        <authorList>
            <person name="Sahin N."/>
            <person name="Ay H."/>
            <person name="Saygin H."/>
        </authorList>
    </citation>
    <scope>NUCLEOTIDE SEQUENCE [LARGE SCALE GENOMIC DNA]</scope>
    <source>
        <strain evidence="2 3">7K502</strain>
    </source>
</reference>
<evidence type="ECO:0000313" key="3">
    <source>
        <dbReference type="Proteomes" id="UP000294947"/>
    </source>
</evidence>
<comment type="caution">
    <text evidence="2">The sequence shown here is derived from an EMBL/GenBank/DDBJ whole genome shotgun (WGS) entry which is preliminary data.</text>
</comment>
<dbReference type="AlphaFoldDB" id="A0A4R4Y2U4"/>
<keyword evidence="3" id="KW-1185">Reference proteome</keyword>
<evidence type="ECO:0000313" key="2">
    <source>
        <dbReference type="EMBL" id="TDD37789.1"/>
    </source>
</evidence>
<sequence>MLRLPVQDAAPQPLTESAGDFITIPRPTDSSDQWIPKVRVPTPEGALAQLKALSEVALNGVDPAVVDRAYRELQLPGAPDPGMSVPHSTAADLRLAARMASSGPVPGLTATYEVTHGLVKGIGDQGRFTVVCVLGELVVDYRGATAKGGLGECQSMRLTDEGWRISPTAPAAPAPSAWPGSAPALRAGYRELRDAP</sequence>
<evidence type="ECO:0000256" key="1">
    <source>
        <dbReference type="SAM" id="MobiDB-lite"/>
    </source>
</evidence>
<proteinExistence type="predicted"/>
<dbReference type="EMBL" id="SMKW01000092">
    <property type="protein sequence ID" value="TDD37789.1"/>
    <property type="molecule type" value="Genomic_DNA"/>
</dbReference>
<accession>A0A4R4Y2U4</accession>
<organism evidence="2 3">
    <name type="scientific">Saccharopolyspora elongata</name>
    <dbReference type="NCBI Taxonomy" id="2530387"/>
    <lineage>
        <taxon>Bacteria</taxon>
        <taxon>Bacillati</taxon>
        <taxon>Actinomycetota</taxon>
        <taxon>Actinomycetes</taxon>
        <taxon>Pseudonocardiales</taxon>
        <taxon>Pseudonocardiaceae</taxon>
        <taxon>Saccharopolyspora</taxon>
    </lineage>
</organism>
<dbReference type="Proteomes" id="UP000294947">
    <property type="component" value="Unassembled WGS sequence"/>
</dbReference>
<dbReference type="OrthoDB" id="5188560at2"/>
<gene>
    <name evidence="2" type="ORF">E1288_39940</name>
</gene>